<keyword evidence="1" id="KW-0812">Transmembrane</keyword>
<evidence type="ECO:0008006" key="4">
    <source>
        <dbReference type="Google" id="ProtNLM"/>
    </source>
</evidence>
<dbReference type="EMBL" id="LGRV01000008">
    <property type="protein sequence ID" value="KOS66287.1"/>
    <property type="molecule type" value="Genomic_DNA"/>
</dbReference>
<keyword evidence="1" id="KW-1133">Transmembrane helix</keyword>
<protein>
    <recommendedName>
        <fullName evidence="4">DUF3953 domain-containing protein</fullName>
    </recommendedName>
</protein>
<feature type="transmembrane region" description="Helical" evidence="1">
    <location>
        <begin position="59"/>
        <end position="76"/>
    </location>
</feature>
<evidence type="ECO:0000313" key="3">
    <source>
        <dbReference type="Proteomes" id="UP000050668"/>
    </source>
</evidence>
<evidence type="ECO:0000256" key="1">
    <source>
        <dbReference type="SAM" id="Phobius"/>
    </source>
</evidence>
<comment type="caution">
    <text evidence="2">The sequence shown here is derived from an EMBL/GenBank/DDBJ whole genome shotgun (WGS) entry which is preliminary data.</text>
</comment>
<name>A0ABR5JVX9_9BACI</name>
<proteinExistence type="predicted"/>
<organism evidence="2 3">
    <name type="scientific">Lysinibacillus contaminans</name>
    <dbReference type="NCBI Taxonomy" id="1293441"/>
    <lineage>
        <taxon>Bacteria</taxon>
        <taxon>Bacillati</taxon>
        <taxon>Bacillota</taxon>
        <taxon>Bacilli</taxon>
        <taxon>Bacillales</taxon>
        <taxon>Bacillaceae</taxon>
        <taxon>Lysinibacillus</taxon>
    </lineage>
</organism>
<reference evidence="3" key="1">
    <citation type="submission" date="2015-07" db="EMBL/GenBank/DDBJ databases">
        <title>Fjat-14205 dsm 2895.</title>
        <authorList>
            <person name="Liu B."/>
            <person name="Wang J."/>
            <person name="Zhu Y."/>
            <person name="Liu G."/>
            <person name="Chen Q."/>
            <person name="Chen Z."/>
            <person name="Lan J."/>
            <person name="Che J."/>
            <person name="Ge C."/>
            <person name="Shi H."/>
            <person name="Pan Z."/>
            <person name="Liu X."/>
        </authorList>
    </citation>
    <scope>NUCLEOTIDE SEQUENCE [LARGE SCALE GENOMIC DNA]</scope>
    <source>
        <strain evidence="3">DSM 25560</strain>
    </source>
</reference>
<sequence length="77" mass="8870">MRKTHIFNIIAGLFIIPIMIYHHTESTNNLAYYLIASYVLFFILSIFEKTRFFGVTLNILLLVLSLFSLIGSLLFAP</sequence>
<gene>
    <name evidence="2" type="ORF">AEA09_18905</name>
</gene>
<feature type="transmembrane region" description="Helical" evidence="1">
    <location>
        <begin position="7"/>
        <end position="24"/>
    </location>
</feature>
<keyword evidence="1" id="KW-0472">Membrane</keyword>
<evidence type="ECO:0000313" key="2">
    <source>
        <dbReference type="EMBL" id="KOS66287.1"/>
    </source>
</evidence>
<feature type="transmembrane region" description="Helical" evidence="1">
    <location>
        <begin position="30"/>
        <end position="47"/>
    </location>
</feature>
<dbReference type="Proteomes" id="UP000050668">
    <property type="component" value="Unassembled WGS sequence"/>
</dbReference>
<accession>A0ABR5JVX9</accession>
<keyword evidence="3" id="KW-1185">Reference proteome</keyword>